<dbReference type="Proteomes" id="UP001380953">
    <property type="component" value="Unassembled WGS sequence"/>
</dbReference>
<protein>
    <submittedName>
        <fullName evidence="1">Uncharacterized protein</fullName>
    </submittedName>
</protein>
<gene>
    <name evidence="1" type="ORF">WKI47_21300</name>
</gene>
<evidence type="ECO:0000313" key="2">
    <source>
        <dbReference type="Proteomes" id="UP001380953"/>
    </source>
</evidence>
<dbReference type="EMBL" id="JBBKAR010000056">
    <property type="protein sequence ID" value="MEJ8306451.1"/>
    <property type="molecule type" value="Genomic_DNA"/>
</dbReference>
<reference evidence="1" key="1">
    <citation type="submission" date="2024-03" db="EMBL/GenBank/DDBJ databases">
        <title>Whole genome sequecning of epiphytes from Marcgravia umbellata leaves.</title>
        <authorList>
            <person name="Kumar G."/>
            <person name="Savka M.A."/>
        </authorList>
    </citation>
    <scope>NUCLEOTIDE SEQUENCE</scope>
    <source>
        <strain evidence="1">RIT_BL5</strain>
    </source>
</reference>
<proteinExistence type="predicted"/>
<accession>A0ACC6PHR2</accession>
<organism evidence="1 2">
    <name type="scientific">Saccharibacillus sacchari</name>
    <dbReference type="NCBI Taxonomy" id="456493"/>
    <lineage>
        <taxon>Bacteria</taxon>
        <taxon>Bacillati</taxon>
        <taxon>Bacillota</taxon>
        <taxon>Bacilli</taxon>
        <taxon>Bacillales</taxon>
        <taxon>Paenibacillaceae</taxon>
        <taxon>Saccharibacillus</taxon>
    </lineage>
</organism>
<name>A0ACC6PHR2_9BACL</name>
<evidence type="ECO:0000313" key="1">
    <source>
        <dbReference type="EMBL" id="MEJ8306451.1"/>
    </source>
</evidence>
<comment type="caution">
    <text evidence="1">The sequence shown here is derived from an EMBL/GenBank/DDBJ whole genome shotgun (WGS) entry which is preliminary data.</text>
</comment>
<keyword evidence="2" id="KW-1185">Reference proteome</keyword>
<sequence>MLFEIFPDLNPLLMILVIAPLLAVVLALIGKRLKLHSGCSVVASLFIPLLFIWTDGSTLKANLDSWVIYGGAYGAIACVVSAFVKSKQIRA</sequence>